<protein>
    <submittedName>
        <fullName evidence="1">Uncharacterized protein</fullName>
    </submittedName>
</protein>
<gene>
    <name evidence="1" type="ORF">GBF38_005189</name>
</gene>
<name>A0ACB7EVG6_NIBAL</name>
<dbReference type="EMBL" id="CM024809">
    <property type="protein sequence ID" value="KAG8006055.1"/>
    <property type="molecule type" value="Genomic_DNA"/>
</dbReference>
<evidence type="ECO:0000313" key="2">
    <source>
        <dbReference type="Proteomes" id="UP000805704"/>
    </source>
</evidence>
<accession>A0ACB7EVG6</accession>
<dbReference type="Proteomes" id="UP000805704">
    <property type="component" value="Chromosome 21"/>
</dbReference>
<comment type="caution">
    <text evidence="1">The sequence shown here is derived from an EMBL/GenBank/DDBJ whole genome shotgun (WGS) entry which is preliminary data.</text>
</comment>
<organism evidence="1 2">
    <name type="scientific">Nibea albiflora</name>
    <name type="common">Yellow drum</name>
    <name type="synonym">Corvina albiflora</name>
    <dbReference type="NCBI Taxonomy" id="240163"/>
    <lineage>
        <taxon>Eukaryota</taxon>
        <taxon>Metazoa</taxon>
        <taxon>Chordata</taxon>
        <taxon>Craniata</taxon>
        <taxon>Vertebrata</taxon>
        <taxon>Euteleostomi</taxon>
        <taxon>Actinopterygii</taxon>
        <taxon>Neopterygii</taxon>
        <taxon>Teleostei</taxon>
        <taxon>Neoteleostei</taxon>
        <taxon>Acanthomorphata</taxon>
        <taxon>Eupercaria</taxon>
        <taxon>Sciaenidae</taxon>
        <taxon>Nibea</taxon>
    </lineage>
</organism>
<evidence type="ECO:0000313" key="1">
    <source>
        <dbReference type="EMBL" id="KAG8006055.1"/>
    </source>
</evidence>
<proteinExistence type="predicted"/>
<keyword evidence="2" id="KW-1185">Reference proteome</keyword>
<reference evidence="1" key="1">
    <citation type="submission" date="2020-04" db="EMBL/GenBank/DDBJ databases">
        <title>A chromosome-scale assembly and high-density genetic map of the yellow drum (Nibea albiflora) genome.</title>
        <authorList>
            <person name="Xu D."/>
            <person name="Zhang W."/>
            <person name="Chen R."/>
            <person name="Tan P."/>
            <person name="Wang L."/>
            <person name="Song H."/>
            <person name="Tian L."/>
            <person name="Zhu Q."/>
            <person name="Wang B."/>
        </authorList>
    </citation>
    <scope>NUCLEOTIDE SEQUENCE</scope>
    <source>
        <strain evidence="1">ZJHYS-2018</strain>
    </source>
</reference>
<sequence>MVMENNGSCYTNDMLQAVEEEIQREEENIRLLAGNMSDEEIRRQAVANWRSSQRLEQAVVNKVIQYFSEEAFRYATVVFTHGDQLRNGQTIEDFGPSE</sequence>